<organism evidence="1 2">
    <name type="scientific">Stackebrandtia albiflava</name>
    <dbReference type="NCBI Taxonomy" id="406432"/>
    <lineage>
        <taxon>Bacteria</taxon>
        <taxon>Bacillati</taxon>
        <taxon>Actinomycetota</taxon>
        <taxon>Actinomycetes</taxon>
        <taxon>Glycomycetales</taxon>
        <taxon>Glycomycetaceae</taxon>
        <taxon>Stackebrandtia</taxon>
    </lineage>
</organism>
<accession>A0A562UY59</accession>
<name>A0A562UY59_9ACTN</name>
<dbReference type="OrthoDB" id="9907463at2"/>
<evidence type="ECO:0000313" key="2">
    <source>
        <dbReference type="Proteomes" id="UP000321617"/>
    </source>
</evidence>
<dbReference type="EMBL" id="VLLL01000007">
    <property type="protein sequence ID" value="TWJ10570.1"/>
    <property type="molecule type" value="Genomic_DNA"/>
</dbReference>
<dbReference type="RefSeq" id="WP_147141226.1">
    <property type="nucleotide sequence ID" value="NZ_BAABIJ010000003.1"/>
</dbReference>
<comment type="caution">
    <text evidence="1">The sequence shown here is derived from an EMBL/GenBank/DDBJ whole genome shotgun (WGS) entry which is preliminary data.</text>
</comment>
<sequence length="62" mass="6737">MSFVNSIADRVLGRLVGGTTAGAGCAEETFIRWESHAGMRCWRRCRILPNCSTSCGSLNCQV</sequence>
<dbReference type="AlphaFoldDB" id="A0A562UY59"/>
<proteinExistence type="predicted"/>
<reference evidence="1 2" key="1">
    <citation type="journal article" date="2013" name="Stand. Genomic Sci.">
        <title>Genomic Encyclopedia of Type Strains, Phase I: The one thousand microbial genomes (KMG-I) project.</title>
        <authorList>
            <person name="Kyrpides N.C."/>
            <person name="Woyke T."/>
            <person name="Eisen J.A."/>
            <person name="Garrity G."/>
            <person name="Lilburn T.G."/>
            <person name="Beck B.J."/>
            <person name="Whitman W.B."/>
            <person name="Hugenholtz P."/>
            <person name="Klenk H.P."/>
        </authorList>
    </citation>
    <scope>NUCLEOTIDE SEQUENCE [LARGE SCALE GENOMIC DNA]</scope>
    <source>
        <strain evidence="1 2">DSM 45044</strain>
    </source>
</reference>
<evidence type="ECO:0000313" key="1">
    <source>
        <dbReference type="EMBL" id="TWJ10570.1"/>
    </source>
</evidence>
<dbReference type="Proteomes" id="UP000321617">
    <property type="component" value="Unassembled WGS sequence"/>
</dbReference>
<gene>
    <name evidence="1" type="ORF">LX16_3989</name>
</gene>
<protein>
    <submittedName>
        <fullName evidence="1">Uncharacterized protein</fullName>
    </submittedName>
</protein>
<keyword evidence="2" id="KW-1185">Reference proteome</keyword>